<accession>A0A644XVA9</accession>
<dbReference type="GO" id="GO:0003677">
    <property type="term" value="F:DNA binding"/>
    <property type="evidence" value="ECO:0007669"/>
    <property type="project" value="InterPro"/>
</dbReference>
<dbReference type="EMBL" id="VSSQ01003253">
    <property type="protein sequence ID" value="MPM19837.1"/>
    <property type="molecule type" value="Genomic_DNA"/>
</dbReference>
<evidence type="ECO:0000313" key="2">
    <source>
        <dbReference type="EMBL" id="MPM19837.1"/>
    </source>
</evidence>
<reference evidence="2" key="1">
    <citation type="submission" date="2019-08" db="EMBL/GenBank/DDBJ databases">
        <authorList>
            <person name="Kucharzyk K."/>
            <person name="Murdoch R.W."/>
            <person name="Higgins S."/>
            <person name="Loffler F."/>
        </authorList>
    </citation>
    <scope>NUCLEOTIDE SEQUENCE</scope>
</reference>
<dbReference type="NCBIfam" id="TIGR00616">
    <property type="entry name" value="rect"/>
    <property type="match status" value="1"/>
</dbReference>
<evidence type="ECO:0000256" key="1">
    <source>
        <dbReference type="SAM" id="MobiDB-lite"/>
    </source>
</evidence>
<dbReference type="InterPro" id="IPR018330">
    <property type="entry name" value="RecT_fam"/>
</dbReference>
<feature type="compositionally biased region" description="Basic and acidic residues" evidence="1">
    <location>
        <begin position="340"/>
        <end position="349"/>
    </location>
</feature>
<sequence>MAYPATQQQNRSLAQSAAPSNPVAQLKSMANSPAMLNRFKQVIGEKAPQFLASVVSAVSTNPELMKADPNTILASAMVAATLDLDINPSLGFAAIVPYAKNKPIKDGNGNIVSWSKTVNAQFQIMVKGFVQLAIRSGLYRNMNVTEIYQDEFESIDILSGELNIHPVSGGQRERGEFGMIVGYVAYFKLISGFEKTVYWSTDKILNHAQRYSKSYDQKTGRFFKGSAWADNFEAMCRKTVLKNALASWGILSTQMQKAIVSDQGVIASVDNTNQIEYPDGSDIDKALLAASGIEPQEDDDVPEQLLEGQPVTTTNVEEKKAPRFAKGAKKASPAPAPKQEAVEEKREPGMDDADLYNEDGPESSFFTEGDEAALDAIWGGQA</sequence>
<protein>
    <recommendedName>
        <fullName evidence="3">Recombination and repair protein RecT</fullName>
    </recommendedName>
</protein>
<feature type="region of interest" description="Disordered" evidence="1">
    <location>
        <begin position="317"/>
        <end position="367"/>
    </location>
</feature>
<gene>
    <name evidence="2" type="ORF">SDC9_66264</name>
</gene>
<dbReference type="AlphaFoldDB" id="A0A644XVA9"/>
<dbReference type="Pfam" id="PF03837">
    <property type="entry name" value="RecT"/>
    <property type="match status" value="1"/>
</dbReference>
<comment type="caution">
    <text evidence="2">The sequence shown here is derived from an EMBL/GenBank/DDBJ whole genome shotgun (WGS) entry which is preliminary data.</text>
</comment>
<dbReference type="InterPro" id="IPR004590">
    <property type="entry name" value="ssDNA_annealing_RecT"/>
</dbReference>
<feature type="region of interest" description="Disordered" evidence="1">
    <location>
        <begin position="1"/>
        <end position="21"/>
    </location>
</feature>
<name>A0A644XVA9_9ZZZZ</name>
<dbReference type="GO" id="GO:0006259">
    <property type="term" value="P:DNA metabolic process"/>
    <property type="evidence" value="ECO:0007669"/>
    <property type="project" value="InterPro"/>
</dbReference>
<proteinExistence type="predicted"/>
<feature type="compositionally biased region" description="Acidic residues" evidence="1">
    <location>
        <begin position="350"/>
        <end position="361"/>
    </location>
</feature>
<organism evidence="2">
    <name type="scientific">bioreactor metagenome</name>
    <dbReference type="NCBI Taxonomy" id="1076179"/>
    <lineage>
        <taxon>unclassified sequences</taxon>
        <taxon>metagenomes</taxon>
        <taxon>ecological metagenomes</taxon>
    </lineage>
</organism>
<evidence type="ECO:0008006" key="3">
    <source>
        <dbReference type="Google" id="ProtNLM"/>
    </source>
</evidence>